<dbReference type="EMBL" id="VOXD01000012">
    <property type="protein sequence ID" value="TXF89692.1"/>
    <property type="molecule type" value="Genomic_DNA"/>
</dbReference>
<dbReference type="InterPro" id="IPR013783">
    <property type="entry name" value="Ig-like_fold"/>
</dbReference>
<proteinExistence type="predicted"/>
<dbReference type="GO" id="GO:0008234">
    <property type="term" value="F:cysteine-type peptidase activity"/>
    <property type="evidence" value="ECO:0007669"/>
    <property type="project" value="InterPro"/>
</dbReference>
<protein>
    <recommendedName>
        <fullName evidence="2">Gingipain domain-containing protein</fullName>
    </recommendedName>
</protein>
<evidence type="ECO:0000313" key="3">
    <source>
        <dbReference type="EMBL" id="TXF89692.1"/>
    </source>
</evidence>
<dbReference type="InterPro" id="IPR001769">
    <property type="entry name" value="Gingipain"/>
</dbReference>
<dbReference type="RefSeq" id="WP_147930522.1">
    <property type="nucleotide sequence ID" value="NZ_VOXD01000012.1"/>
</dbReference>
<sequence>MFRTLTTLCLTLLSCSLFAQMVAPDGSISYGNEWIDYGQTHLRIQVATDGMYQVSGAEINAAGLSGDLALHHRGELVPIRVTSDGSIIFYGEKNRGEMDRHLWPDPDANQLNDRYSMHSDTVAYYLTAGTGQYYQQPDVVTPVAATAILRRTEEVFSDEMVKNFFRSGGISIYYSHYDKAEGFGQRSSGDLLSSNGDLESSVTLPLPSANGQQATLDVRFGTAFGSHEVEVSANGNVLATPVQSGWGVIQQQATFNPAGAETTISLKGTAGDQDKPNLAWVAVTYPAQPVYDEELSSFSIPASATATRITLTGLGAAAGALGRITGYAPTTGNMFSAEVDGTGTAVIDFPPSSSDITYQLVVESSDLKAAQTNALSFSSTLPPANTDYLVLTSRRLHGSSVDQLADYRRSVAGGSYQVEVVDVEDLYDEFGYGIPNHPMALRNYLTAAKIAAPNLQYLFIIGKGREYSDIRTTSEMAAAQATFFIPSFGSPASDNLLAAKLGEVTPQLSVGRLAAINDSEVGIYLEKLREVEAQINQGGQSIADRDWQKQIMHLGGGTSAGEQSGIKSRLNTMELGIEASAMAANVTSFFKTSTEPIEDSRQEAIFERINGGTSILTFMGHSSSQTFDFSIDDPANYNNKGRYPFMLSLGCYSGDAFTEERSISERFIFLREKGAVAFAASKGIGYISALGNWGEKLYDNIGNENYGEGLGDVMRNAIEHFSGTSNFTLGILLEQFALSGDPAYRLHPRPGPDFVVDPASVSFTPDVVPAQDETYGMDFRLLNLGTKSEADSMTLRIRQELPSGEIVELKTLRAQIPVYAEVLSVELPNPGIDAVGQNRVFVTLDTDNEVTELPAPAAELNNELETGGQAGVPLTFVANTAKVAFPPRYAVIGGELEFISSTTDVLAPERNYVIQVSSDRKFNTLLTNETIASPGGVIRYRPPFAPTDSTTYYWRISPDSTSTEGSGFIWSESSFTWVADQPENEIGWAMQDQGQTVDGTFDNILADSLEFGWSFSRSITDIKIFNALYSSRDMPRFEYNGQRFGSPHRWYIRAGIQMIVIDSTNSSKWYPNPGNADYNTRPIANSSWDFDTRTASGREGMINFLDEFVPEGAYVMLYSVQRGADIEYVTEDWLADSNTLGTTIYDVLEAEGALQVRGLSEVGSVPYLFSFQKGMGPISEALAETRSDTIQMDASILENWPLGSWRSEAAGPALAWDNLEVSLSPIHLSENDSVLVRVMGTNPEGSEVVLHNQVFNHLSSRSISVDLSGVSEEEFPFLWAELDFFDEEDRNVPTVEHLYFNFSSPGDAAINPAVSISLPDSVDQGQELVINAGYENISRIGMDSLLVELSVVDATNNISTFTQRKGPLPPGATDQFSFSLPSVDFSQDFRYSVTLNPNQDQPENVTFNNVLNSRVKVGTDLIDPEMQIFFDGIRINNGDLVSAKPEIHIVLRDENQYLALNDTGAYFLQLTHPGDLENGLSSYQERISFSDSRVEFLPATTDNNSAEIFFRPSLSRDGNYTIEVVGQDRSSNFSGALSLQQDFEVINEQMVANVLTYPNPFTTQTRFVYTLTGNEVPEVFRIQIMTVSGRVVRDIDLAASELLKIGTHQSQFAWDGTDEYGDLLANGVYLYRVITSDESGNTLEKYDTGTDQYFAREIGKVVILR</sequence>
<dbReference type="SUPFAM" id="SSF52129">
    <property type="entry name" value="Caspase-like"/>
    <property type="match status" value="1"/>
</dbReference>
<feature type="chain" id="PRO_5022998452" description="Gingipain domain-containing protein" evidence="1">
    <location>
        <begin position="20"/>
        <end position="1665"/>
    </location>
</feature>
<dbReference type="Proteomes" id="UP000321907">
    <property type="component" value="Unassembled WGS sequence"/>
</dbReference>
<gene>
    <name evidence="3" type="ORF">FUA23_09585</name>
</gene>
<dbReference type="PROSITE" id="PS51257">
    <property type="entry name" value="PROKAR_LIPOPROTEIN"/>
    <property type="match status" value="1"/>
</dbReference>
<feature type="signal peptide" evidence="1">
    <location>
        <begin position="1"/>
        <end position="19"/>
    </location>
</feature>
<evidence type="ECO:0000313" key="4">
    <source>
        <dbReference type="Proteomes" id="UP000321907"/>
    </source>
</evidence>
<dbReference type="OrthoDB" id="9757650at2"/>
<keyword evidence="1" id="KW-0732">Signal</keyword>
<evidence type="ECO:0000256" key="1">
    <source>
        <dbReference type="SAM" id="SignalP"/>
    </source>
</evidence>
<reference evidence="3 4" key="1">
    <citation type="submission" date="2019-08" db="EMBL/GenBank/DDBJ databases">
        <title>Lewinella sp. strain SSH13 Genome sequencing and assembly.</title>
        <authorList>
            <person name="Kim I."/>
        </authorList>
    </citation>
    <scope>NUCLEOTIDE SEQUENCE [LARGE SCALE GENOMIC DNA]</scope>
    <source>
        <strain evidence="3 4">SSH13</strain>
    </source>
</reference>
<evidence type="ECO:0000259" key="2">
    <source>
        <dbReference type="Pfam" id="PF01364"/>
    </source>
</evidence>
<comment type="caution">
    <text evidence="3">The sequence shown here is derived from an EMBL/GenBank/DDBJ whole genome shotgun (WGS) entry which is preliminary data.</text>
</comment>
<dbReference type="Gene3D" id="2.60.40.4070">
    <property type="match status" value="1"/>
</dbReference>
<accession>A0A5C7FEW0</accession>
<dbReference type="GO" id="GO:0006508">
    <property type="term" value="P:proteolysis"/>
    <property type="evidence" value="ECO:0007669"/>
    <property type="project" value="InterPro"/>
</dbReference>
<dbReference type="InterPro" id="IPR029030">
    <property type="entry name" value="Caspase-like_dom_sf"/>
</dbReference>
<dbReference type="Pfam" id="PF01364">
    <property type="entry name" value="Peptidase_C25"/>
    <property type="match status" value="1"/>
</dbReference>
<keyword evidence="4" id="KW-1185">Reference proteome</keyword>
<dbReference type="Gene3D" id="3.40.50.1460">
    <property type="match status" value="1"/>
</dbReference>
<feature type="domain" description="Gingipain" evidence="2">
    <location>
        <begin position="388"/>
        <end position="746"/>
    </location>
</feature>
<name>A0A5C7FEW0_9BACT</name>
<dbReference type="Gene3D" id="2.60.40.10">
    <property type="entry name" value="Immunoglobulins"/>
    <property type="match status" value="1"/>
</dbReference>
<organism evidence="3 4">
    <name type="scientific">Neolewinella aurantiaca</name>
    <dbReference type="NCBI Taxonomy" id="2602767"/>
    <lineage>
        <taxon>Bacteria</taxon>
        <taxon>Pseudomonadati</taxon>
        <taxon>Bacteroidota</taxon>
        <taxon>Saprospiria</taxon>
        <taxon>Saprospirales</taxon>
        <taxon>Lewinellaceae</taxon>
        <taxon>Neolewinella</taxon>
    </lineage>
</organism>